<dbReference type="EMBL" id="CM047743">
    <property type="protein sequence ID" value="KAJ0029879.1"/>
    <property type="molecule type" value="Genomic_DNA"/>
</dbReference>
<comment type="caution">
    <text evidence="1">The sequence shown here is derived from an EMBL/GenBank/DDBJ whole genome shotgun (WGS) entry which is preliminary data.</text>
</comment>
<organism evidence="1 2">
    <name type="scientific">Pistacia integerrima</name>
    <dbReference type="NCBI Taxonomy" id="434235"/>
    <lineage>
        <taxon>Eukaryota</taxon>
        <taxon>Viridiplantae</taxon>
        <taxon>Streptophyta</taxon>
        <taxon>Embryophyta</taxon>
        <taxon>Tracheophyta</taxon>
        <taxon>Spermatophyta</taxon>
        <taxon>Magnoliopsida</taxon>
        <taxon>eudicotyledons</taxon>
        <taxon>Gunneridae</taxon>
        <taxon>Pentapetalae</taxon>
        <taxon>rosids</taxon>
        <taxon>malvids</taxon>
        <taxon>Sapindales</taxon>
        <taxon>Anacardiaceae</taxon>
        <taxon>Pistacia</taxon>
    </lineage>
</organism>
<dbReference type="Proteomes" id="UP001163603">
    <property type="component" value="Chromosome 8"/>
</dbReference>
<reference evidence="2" key="1">
    <citation type="journal article" date="2023" name="G3 (Bethesda)">
        <title>Genome assembly and association tests identify interacting loci associated with vigor, precocity, and sex in interspecific pistachio rootstocks.</title>
        <authorList>
            <person name="Palmer W."/>
            <person name="Jacygrad E."/>
            <person name="Sagayaradj S."/>
            <person name="Cavanaugh K."/>
            <person name="Han R."/>
            <person name="Bertier L."/>
            <person name="Beede B."/>
            <person name="Kafkas S."/>
            <person name="Golino D."/>
            <person name="Preece J."/>
            <person name="Michelmore R."/>
        </authorList>
    </citation>
    <scope>NUCLEOTIDE SEQUENCE [LARGE SCALE GENOMIC DNA]</scope>
</reference>
<evidence type="ECO:0000313" key="1">
    <source>
        <dbReference type="EMBL" id="KAJ0029879.1"/>
    </source>
</evidence>
<gene>
    <name evidence="1" type="ORF">Pint_13371</name>
</gene>
<sequence>MGLMEIVVARGGSGSWWCVVARGGCVVARVGWVGVVVVRGGLGGLVWGRSGAWWLGVAPWWLGWAGWGAWWCVVARVGWVGVVVVRGGLGGLVWGRSGAWWLGVAAWWLGWGWVGVRGGAWWLGWGGWVGVVVVCGGSGGLGWGRSRVVVARVGWVGVELGSWWCMEARDLEARAQCPHPVSHPPCQPYNSPFAHHKHTPTGKKPTTTMGVANNITAVLNFIAFLCSIPIIASGIWLASKPDNECIHLFRWPVVILGFLILFVSLCGFVGAYWYKETLLAFYLCCMAILIALLLILLVFAFVVTRPDGSYAVPGRGYREYRLDGFSRWLRDHVVDSKNWNKIRACLSETDACPKLNQEYITPDQFFSAHISPLQSGCCKPPTVCGFSYVNPTLWLNPVNPMADPDCYLWNNDQTQLCYNCNSCKAGLLGNLRKEWRKANIILIVAVVVLIWVYLIACSAFKNAQTEDLFRRYKQGWS</sequence>
<evidence type="ECO:0000313" key="2">
    <source>
        <dbReference type="Proteomes" id="UP001163603"/>
    </source>
</evidence>
<name>A0ACC0Y460_9ROSI</name>
<protein>
    <submittedName>
        <fullName evidence="1">Uncharacterized protein</fullName>
    </submittedName>
</protein>
<proteinExistence type="predicted"/>
<keyword evidence="2" id="KW-1185">Reference proteome</keyword>
<accession>A0ACC0Y460</accession>